<organism evidence="1 2">
    <name type="scientific">Arctium lappa</name>
    <name type="common">Greater burdock</name>
    <name type="synonym">Lappa major</name>
    <dbReference type="NCBI Taxonomy" id="4217"/>
    <lineage>
        <taxon>Eukaryota</taxon>
        <taxon>Viridiplantae</taxon>
        <taxon>Streptophyta</taxon>
        <taxon>Embryophyta</taxon>
        <taxon>Tracheophyta</taxon>
        <taxon>Spermatophyta</taxon>
        <taxon>Magnoliopsida</taxon>
        <taxon>eudicotyledons</taxon>
        <taxon>Gunneridae</taxon>
        <taxon>Pentapetalae</taxon>
        <taxon>asterids</taxon>
        <taxon>campanulids</taxon>
        <taxon>Asterales</taxon>
        <taxon>Asteraceae</taxon>
        <taxon>Carduoideae</taxon>
        <taxon>Cardueae</taxon>
        <taxon>Arctiinae</taxon>
        <taxon>Arctium</taxon>
    </lineage>
</organism>
<proteinExistence type="predicted"/>
<evidence type="ECO:0000313" key="2">
    <source>
        <dbReference type="Proteomes" id="UP001055879"/>
    </source>
</evidence>
<keyword evidence="2" id="KW-1185">Reference proteome</keyword>
<gene>
    <name evidence="1" type="ORF">L6452_33445</name>
</gene>
<name>A0ACB8YEQ6_ARCLA</name>
<reference evidence="1 2" key="2">
    <citation type="journal article" date="2022" name="Mol. Ecol. Resour.">
        <title>The genomes of chicory, endive, great burdock and yacon provide insights into Asteraceae paleo-polyploidization history and plant inulin production.</title>
        <authorList>
            <person name="Fan W."/>
            <person name="Wang S."/>
            <person name="Wang H."/>
            <person name="Wang A."/>
            <person name="Jiang F."/>
            <person name="Liu H."/>
            <person name="Zhao H."/>
            <person name="Xu D."/>
            <person name="Zhang Y."/>
        </authorList>
    </citation>
    <scope>NUCLEOTIDE SEQUENCE [LARGE SCALE GENOMIC DNA]</scope>
    <source>
        <strain evidence="2">cv. Niubang</strain>
    </source>
</reference>
<comment type="caution">
    <text evidence="1">The sequence shown here is derived from an EMBL/GenBank/DDBJ whole genome shotgun (WGS) entry which is preliminary data.</text>
</comment>
<dbReference type="Proteomes" id="UP001055879">
    <property type="component" value="Linkage Group LG12"/>
</dbReference>
<reference evidence="2" key="1">
    <citation type="journal article" date="2022" name="Mol. Ecol. Resour.">
        <title>The genomes of chicory, endive, great burdock and yacon provide insights into Asteraceae palaeo-polyploidization history and plant inulin production.</title>
        <authorList>
            <person name="Fan W."/>
            <person name="Wang S."/>
            <person name="Wang H."/>
            <person name="Wang A."/>
            <person name="Jiang F."/>
            <person name="Liu H."/>
            <person name="Zhao H."/>
            <person name="Xu D."/>
            <person name="Zhang Y."/>
        </authorList>
    </citation>
    <scope>NUCLEOTIDE SEQUENCE [LARGE SCALE GENOMIC DNA]</scope>
    <source>
        <strain evidence="2">cv. Niubang</strain>
    </source>
</reference>
<dbReference type="EMBL" id="CM042058">
    <property type="protein sequence ID" value="KAI3684224.1"/>
    <property type="molecule type" value="Genomic_DNA"/>
</dbReference>
<evidence type="ECO:0000313" key="1">
    <source>
        <dbReference type="EMBL" id="KAI3684224.1"/>
    </source>
</evidence>
<protein>
    <submittedName>
        <fullName evidence="1">Uncharacterized protein</fullName>
    </submittedName>
</protein>
<sequence length="259" mass="29670">METIDMEDVSEFTLAEVLEMENLFRKQGKETQQQKFCEELAIKFSCSANRNGNSTITWDQVHTWFLDRQLFSAVKSKSLVANSNAATKQPAILNTSPLALKNLVALSKAWAAAEKPTKPKAERVAELSDLIFEAMSSKDCAWYDVAAFLNFRVLYCGELEVRVRFCGFSHDQDEWVNVRRGLRERSIPLVPSECHKVKVGDHLLCYRANEDHALYSDAHVLKVERQLHDKDDCTCIFVVRFEYDNAEAELECSHICRRP</sequence>
<accession>A0ACB8YEQ6</accession>